<organism evidence="1 2">
    <name type="scientific">Hydrogenophaga electricum</name>
    <dbReference type="NCBI Taxonomy" id="1230953"/>
    <lineage>
        <taxon>Bacteria</taxon>
        <taxon>Pseudomonadati</taxon>
        <taxon>Pseudomonadota</taxon>
        <taxon>Betaproteobacteria</taxon>
        <taxon>Burkholderiales</taxon>
        <taxon>Comamonadaceae</taxon>
        <taxon>Hydrogenophaga</taxon>
    </lineage>
</organism>
<dbReference type="EMBL" id="BSPB01000060">
    <property type="protein sequence ID" value="GLS16495.1"/>
    <property type="molecule type" value="Genomic_DNA"/>
</dbReference>
<dbReference type="Gene3D" id="3.30.300.30">
    <property type="match status" value="1"/>
</dbReference>
<gene>
    <name evidence="1" type="ORF">GCM10007935_39360</name>
</gene>
<dbReference type="SUPFAM" id="SSF56801">
    <property type="entry name" value="Acetyl-CoA synthetase-like"/>
    <property type="match status" value="1"/>
</dbReference>
<comment type="caution">
    <text evidence="1">The sequence shown here is derived from an EMBL/GenBank/DDBJ whole genome shotgun (WGS) entry which is preliminary data.</text>
</comment>
<proteinExistence type="predicted"/>
<dbReference type="PANTHER" id="PTHR43845">
    <property type="entry name" value="BLR5969 PROTEIN"/>
    <property type="match status" value="1"/>
</dbReference>
<protein>
    <submittedName>
        <fullName evidence="1">Coenzyme F390 synthetase</fullName>
    </submittedName>
</protein>
<reference evidence="2" key="1">
    <citation type="journal article" date="2019" name="Int. J. Syst. Evol. Microbiol.">
        <title>The Global Catalogue of Microorganisms (GCM) 10K type strain sequencing project: providing services to taxonomists for standard genome sequencing and annotation.</title>
        <authorList>
            <consortium name="The Broad Institute Genomics Platform"/>
            <consortium name="The Broad Institute Genome Sequencing Center for Infectious Disease"/>
            <person name="Wu L."/>
            <person name="Ma J."/>
        </authorList>
    </citation>
    <scope>NUCLEOTIDE SEQUENCE [LARGE SCALE GENOMIC DNA]</scope>
    <source>
        <strain evidence="2">NBRC 109341</strain>
    </source>
</reference>
<dbReference type="InterPro" id="IPR042099">
    <property type="entry name" value="ANL_N_sf"/>
</dbReference>
<dbReference type="InterPro" id="IPR045851">
    <property type="entry name" value="AMP-bd_C_sf"/>
</dbReference>
<accession>A0ABQ6CCG8</accession>
<dbReference type="PANTHER" id="PTHR43845:SF1">
    <property type="entry name" value="BLR5969 PROTEIN"/>
    <property type="match status" value="1"/>
</dbReference>
<evidence type="ECO:0000313" key="1">
    <source>
        <dbReference type="EMBL" id="GLS16495.1"/>
    </source>
</evidence>
<name>A0ABQ6CCG8_9BURK</name>
<dbReference type="Proteomes" id="UP001156903">
    <property type="component" value="Unassembled WGS sequence"/>
</dbReference>
<sequence>MTTPPCSNRFAALQRIQTHAYRKAPAIRDIYERANMAPADLCGASDLARLPVTTKDQLLALQRAHPPFGGFLAADTHDIRRIFVSPGPIYETELSSDVTGRGFAQVFNQAGIGPGDRVLNTWSYHLVPAGLLLDQGIASTGATIIPCGPGGAEQQAQLILELDITCICASTSFFITLIETLERMGYQLPRDWRVKNAMLGGEMGNWMHKRRDLEQRYAINTFSAYATGDFGLIGYEQDGLEGYRIHPERLVQVCDPVSGEPLPVGSTGEIVVTTLESGWPLVRFGTGDVAQALSQTEDGLVDRIGLLQGRVGQGVKVREVFVYPRNIEELLSRVPEINGAQLVVETLGHRETMTLRAELKPKGTPANVEAHLVDAFKQVTRLKLDNIEWLEVGQLAEGDPTLVDRKHAQALGCCRFR</sequence>
<evidence type="ECO:0000313" key="2">
    <source>
        <dbReference type="Proteomes" id="UP001156903"/>
    </source>
</evidence>
<dbReference type="Gene3D" id="3.40.50.12780">
    <property type="entry name" value="N-terminal domain of ligase-like"/>
    <property type="match status" value="1"/>
</dbReference>
<keyword evidence="2" id="KW-1185">Reference proteome</keyword>